<reference evidence="1 2" key="1">
    <citation type="submission" date="2015-09" db="EMBL/GenBank/DDBJ databases">
        <title>Genome announcement of multiple Pseudomonas syringae strains.</title>
        <authorList>
            <person name="Thakur S."/>
            <person name="Wang P.W."/>
            <person name="Gong Y."/>
            <person name="Weir B.S."/>
            <person name="Guttman D.S."/>
        </authorList>
    </citation>
    <scope>NUCLEOTIDE SEQUENCE [LARGE SCALE GENOMIC DNA]</scope>
    <source>
        <strain evidence="1 2">ICMP3507</strain>
    </source>
</reference>
<dbReference type="PATRIC" id="fig|53707.9.peg.3353"/>
<proteinExistence type="predicted"/>
<gene>
    <name evidence="1" type="ORF">ALO35_02310</name>
</gene>
<dbReference type="SUPFAM" id="SSF46785">
    <property type="entry name" value="Winged helix' DNA-binding domain"/>
    <property type="match status" value="1"/>
</dbReference>
<protein>
    <submittedName>
        <fullName evidence="1">Uncharacterized protein</fullName>
    </submittedName>
</protein>
<sequence length="272" mass="30358">MNLMWAKMPNRWVMGGGLAGFSDRNGAGKLDVTHLNSSIAALKVYLAVCTRAKYETGIARTTYPELSELVGMSRSVIARSLRILEAHQLLRRDSPNSRAGSIIYVTRWLEDKGFAKIPKSWLYHGRGAGEERAPKPEQRLVKLNAFKFHKRISLQALKAYIALIAMRSKDGKDGHGLTVISYDRISDLTGIPRHSVSMAVTLLLEMNLISFRPGSYSEGDGQDFDRTNRYLIKGLNLRFRALEDETQVAKVRVGKVSGEAVAAELTFMSQTR</sequence>
<dbReference type="Proteomes" id="UP000050265">
    <property type="component" value="Unassembled WGS sequence"/>
</dbReference>
<name>A0A0P9TC49_PSEAV</name>
<evidence type="ECO:0000313" key="1">
    <source>
        <dbReference type="EMBL" id="KPX71683.1"/>
    </source>
</evidence>
<dbReference type="AlphaFoldDB" id="A0A0P9TC49"/>
<evidence type="ECO:0000313" key="2">
    <source>
        <dbReference type="Proteomes" id="UP000050265"/>
    </source>
</evidence>
<organism evidence="1 2">
    <name type="scientific">Pseudomonas amygdali pv. lachrymans</name>
    <name type="common">Pseudomonas syringae pv. lachrymans</name>
    <dbReference type="NCBI Taxonomy" id="53707"/>
    <lineage>
        <taxon>Bacteria</taxon>
        <taxon>Pseudomonadati</taxon>
        <taxon>Pseudomonadota</taxon>
        <taxon>Gammaproteobacteria</taxon>
        <taxon>Pseudomonadales</taxon>
        <taxon>Pseudomonadaceae</taxon>
        <taxon>Pseudomonas</taxon>
        <taxon>Pseudomonas amygdali</taxon>
    </lineage>
</organism>
<comment type="caution">
    <text evidence="1">The sequence shown here is derived from an EMBL/GenBank/DDBJ whole genome shotgun (WGS) entry which is preliminary data.</text>
</comment>
<dbReference type="InterPro" id="IPR036390">
    <property type="entry name" value="WH_DNA-bd_sf"/>
</dbReference>
<dbReference type="EMBL" id="LJQP01000167">
    <property type="protein sequence ID" value="KPX71683.1"/>
    <property type="molecule type" value="Genomic_DNA"/>
</dbReference>
<accession>A0A0P9TC49</accession>